<gene>
    <name evidence="2" type="ORF">S01H1_78896</name>
</gene>
<accession>X0XZU3</accession>
<feature type="compositionally biased region" description="Basic residues" evidence="1">
    <location>
        <begin position="64"/>
        <end position="76"/>
    </location>
</feature>
<feature type="region of interest" description="Disordered" evidence="1">
    <location>
        <begin position="64"/>
        <end position="92"/>
    </location>
</feature>
<proteinExistence type="predicted"/>
<protein>
    <recommendedName>
        <fullName evidence="3">BZIP domain-containing protein</fullName>
    </recommendedName>
</protein>
<evidence type="ECO:0008006" key="3">
    <source>
        <dbReference type="Google" id="ProtNLM"/>
    </source>
</evidence>
<comment type="caution">
    <text evidence="2">The sequence shown here is derived from an EMBL/GenBank/DDBJ whole genome shotgun (WGS) entry which is preliminary data.</text>
</comment>
<sequence length="110" mass="13188">MHARLSMNSDIESLFRSASRQAEPETQAERVIKIAEQEFRGLSEAQESRKKEVMDIQDQLKKLKKKLRRTRNIRNSRKVEVNKKRSERRNKIKKDIELLRMRLQEIKLEG</sequence>
<evidence type="ECO:0000313" key="2">
    <source>
        <dbReference type="EMBL" id="GAG48984.1"/>
    </source>
</evidence>
<name>X0XZU3_9ZZZZ</name>
<organism evidence="2">
    <name type="scientific">marine sediment metagenome</name>
    <dbReference type="NCBI Taxonomy" id="412755"/>
    <lineage>
        <taxon>unclassified sequences</taxon>
        <taxon>metagenomes</taxon>
        <taxon>ecological metagenomes</taxon>
    </lineage>
</organism>
<dbReference type="AlphaFoldDB" id="X0XZU3"/>
<dbReference type="EMBL" id="BARS01053133">
    <property type="protein sequence ID" value="GAG48984.1"/>
    <property type="molecule type" value="Genomic_DNA"/>
</dbReference>
<evidence type="ECO:0000256" key="1">
    <source>
        <dbReference type="SAM" id="MobiDB-lite"/>
    </source>
</evidence>
<reference evidence="2" key="1">
    <citation type="journal article" date="2014" name="Front. Microbiol.">
        <title>High frequency of phylogenetically diverse reductive dehalogenase-homologous genes in deep subseafloor sedimentary metagenomes.</title>
        <authorList>
            <person name="Kawai M."/>
            <person name="Futagami T."/>
            <person name="Toyoda A."/>
            <person name="Takaki Y."/>
            <person name="Nishi S."/>
            <person name="Hori S."/>
            <person name="Arai W."/>
            <person name="Tsubouchi T."/>
            <person name="Morono Y."/>
            <person name="Uchiyama I."/>
            <person name="Ito T."/>
            <person name="Fujiyama A."/>
            <person name="Inagaki F."/>
            <person name="Takami H."/>
        </authorList>
    </citation>
    <scope>NUCLEOTIDE SEQUENCE</scope>
    <source>
        <strain evidence="2">Expedition CK06-06</strain>
    </source>
</reference>